<evidence type="ECO:0000256" key="3">
    <source>
        <dbReference type="ARBA" id="ARBA00022989"/>
    </source>
</evidence>
<protein>
    <submittedName>
        <fullName evidence="8">Major facilitator superfamily-domain-containing protein</fullName>
    </submittedName>
</protein>
<feature type="transmembrane region" description="Helical" evidence="6">
    <location>
        <begin position="350"/>
        <end position="370"/>
    </location>
</feature>
<evidence type="ECO:0000259" key="7">
    <source>
        <dbReference type="PROSITE" id="PS50850"/>
    </source>
</evidence>
<comment type="caution">
    <text evidence="8">The sequence shown here is derived from an EMBL/GenBank/DDBJ whole genome shotgun (WGS) entry which is preliminary data.</text>
</comment>
<dbReference type="Pfam" id="PF07690">
    <property type="entry name" value="MFS_1"/>
    <property type="match status" value="1"/>
</dbReference>
<accession>A0ABR1KGY7</accession>
<evidence type="ECO:0000313" key="8">
    <source>
        <dbReference type="EMBL" id="KAK7514510.1"/>
    </source>
</evidence>
<feature type="transmembrane region" description="Helical" evidence="6">
    <location>
        <begin position="476"/>
        <end position="498"/>
    </location>
</feature>
<dbReference type="Gene3D" id="1.20.1250.20">
    <property type="entry name" value="MFS general substrate transporter like domains"/>
    <property type="match status" value="1"/>
</dbReference>
<feature type="transmembrane region" description="Helical" evidence="6">
    <location>
        <begin position="283"/>
        <end position="300"/>
    </location>
</feature>
<dbReference type="InterPro" id="IPR011701">
    <property type="entry name" value="MFS"/>
</dbReference>
<dbReference type="PROSITE" id="PS50850">
    <property type="entry name" value="MFS"/>
    <property type="match status" value="1"/>
</dbReference>
<keyword evidence="3 6" id="KW-1133">Transmembrane helix</keyword>
<keyword evidence="9" id="KW-1185">Reference proteome</keyword>
<feature type="transmembrane region" description="Helical" evidence="6">
    <location>
        <begin position="119"/>
        <end position="138"/>
    </location>
</feature>
<feature type="transmembrane region" description="Helical" evidence="6">
    <location>
        <begin position="312"/>
        <end position="330"/>
    </location>
</feature>
<dbReference type="SUPFAM" id="SSF103473">
    <property type="entry name" value="MFS general substrate transporter"/>
    <property type="match status" value="1"/>
</dbReference>
<reference evidence="8 9" key="1">
    <citation type="submission" date="2024-04" db="EMBL/GenBank/DDBJ databases">
        <title>Phyllosticta paracitricarpa is synonymous to the EU quarantine fungus P. citricarpa based on phylogenomic analyses.</title>
        <authorList>
            <consortium name="Lawrence Berkeley National Laboratory"/>
            <person name="Van Ingen-Buijs V.A."/>
            <person name="Van Westerhoven A.C."/>
            <person name="Haridas S."/>
            <person name="Skiadas P."/>
            <person name="Martin F."/>
            <person name="Groenewald J.Z."/>
            <person name="Crous P.W."/>
            <person name="Seidl M.F."/>
        </authorList>
    </citation>
    <scope>NUCLEOTIDE SEQUENCE [LARGE SCALE GENOMIC DNA]</scope>
    <source>
        <strain evidence="8 9">CBS 123371</strain>
    </source>
</reference>
<dbReference type="InterPro" id="IPR020846">
    <property type="entry name" value="MFS_dom"/>
</dbReference>
<dbReference type="CDD" id="cd17476">
    <property type="entry name" value="MFS_Amf1_MDR_like"/>
    <property type="match status" value="1"/>
</dbReference>
<feature type="domain" description="Major facilitator superfamily (MFS) profile" evidence="7">
    <location>
        <begin position="80"/>
        <end position="542"/>
    </location>
</feature>
<dbReference type="PANTHER" id="PTHR42718:SF1">
    <property type="entry name" value="LOW AFFINITY AMMONIUM TRANSPORTER"/>
    <property type="match status" value="1"/>
</dbReference>
<keyword evidence="2 6" id="KW-0812">Transmembrane</keyword>
<feature type="transmembrane region" description="Helical" evidence="6">
    <location>
        <begin position="413"/>
        <end position="435"/>
    </location>
</feature>
<feature type="transmembrane region" description="Helical" evidence="6">
    <location>
        <begin position="81"/>
        <end position="99"/>
    </location>
</feature>
<dbReference type="Proteomes" id="UP001363622">
    <property type="component" value="Unassembled WGS sequence"/>
</dbReference>
<comment type="subcellular location">
    <subcellularLocation>
        <location evidence="1">Membrane</location>
        <topology evidence="1">Multi-pass membrane protein</topology>
    </subcellularLocation>
</comment>
<proteinExistence type="predicted"/>
<feature type="transmembrane region" description="Helical" evidence="6">
    <location>
        <begin position="382"/>
        <end position="401"/>
    </location>
</feature>
<dbReference type="InterPro" id="IPR036259">
    <property type="entry name" value="MFS_trans_sf"/>
</dbReference>
<keyword evidence="4 6" id="KW-0472">Membrane</keyword>
<dbReference type="Gene3D" id="1.20.1720.10">
    <property type="entry name" value="Multidrug resistance protein D"/>
    <property type="match status" value="1"/>
</dbReference>
<dbReference type="EMBL" id="JBBPHU010000008">
    <property type="protein sequence ID" value="KAK7514510.1"/>
    <property type="molecule type" value="Genomic_DNA"/>
</dbReference>
<feature type="transmembrane region" description="Helical" evidence="6">
    <location>
        <begin position="212"/>
        <end position="233"/>
    </location>
</feature>
<gene>
    <name evidence="8" type="ORF">IWZ03DRAFT_215245</name>
</gene>
<feature type="transmembrane region" description="Helical" evidence="6">
    <location>
        <begin position="441"/>
        <end position="464"/>
    </location>
</feature>
<evidence type="ECO:0000256" key="5">
    <source>
        <dbReference type="SAM" id="MobiDB-lite"/>
    </source>
</evidence>
<sequence length="549" mass="59541">MSFPEDLGKVQNPAGRKSDSSIESGPEVPASMEVKNWSDAGRPSAGSSDVETGPVRGPGPEKTNSLSVQSTKPPMGLAHELAFVVLASCAQLFTQVALAETIAPLHIMSKDFGNPNPGQLSWFTAAHSLTVGTFILIAGRLGDMFGHKKLFVFGWFWFSLWSLIAGFTVYSHSQIFLDISRALQGIGPAVLLPSSLSILGQAYPPGRRKEMVFSFFGATAPNGFTLGAVFSGIMAQLAWWPWAFWLMAIFCCVNGALAIFIIPNHFHHDETASEKDTKQSFDWKGAVTGVVGLVLFNIAWNQAPIVGWSEPYIIVLLILGVLIFIGFMFIECRVDQPLVPVASFDSHVCFVLMCMALGWSSFGIWLYYIWQFTVVLQQNTVLNVAAQLVPTCVAGICAAFTVGKMLSKVPTSFIMMCAMIAFCVGNIIFAVLPVGRLYWKQLFWATLIMPWGMDMSFPAATIILSNHVPKRHQGIAASLVTTVVNYSISWGLGIAGTVEVNVNNGGLTDADTLKGYRGAWYTGIGLSGLGALVALAFIVSSLRHRPSHH</sequence>
<feature type="transmembrane region" description="Helical" evidence="6">
    <location>
        <begin position="239"/>
        <end position="262"/>
    </location>
</feature>
<feature type="transmembrane region" description="Helical" evidence="6">
    <location>
        <begin position="182"/>
        <end position="200"/>
    </location>
</feature>
<evidence type="ECO:0000256" key="2">
    <source>
        <dbReference type="ARBA" id="ARBA00022692"/>
    </source>
</evidence>
<evidence type="ECO:0000256" key="4">
    <source>
        <dbReference type="ARBA" id="ARBA00023136"/>
    </source>
</evidence>
<feature type="region of interest" description="Disordered" evidence="5">
    <location>
        <begin position="1"/>
        <end position="70"/>
    </location>
</feature>
<feature type="transmembrane region" description="Helical" evidence="6">
    <location>
        <begin position="518"/>
        <end position="539"/>
    </location>
</feature>
<dbReference type="PANTHER" id="PTHR42718">
    <property type="entry name" value="MAJOR FACILITATOR SUPERFAMILY MULTIDRUG TRANSPORTER MFSC"/>
    <property type="match status" value="1"/>
</dbReference>
<feature type="transmembrane region" description="Helical" evidence="6">
    <location>
        <begin position="150"/>
        <end position="170"/>
    </location>
</feature>
<name>A0ABR1KGY7_9PEZI</name>
<evidence type="ECO:0000313" key="9">
    <source>
        <dbReference type="Proteomes" id="UP001363622"/>
    </source>
</evidence>
<organism evidence="8 9">
    <name type="scientific">Phyllosticta citriasiana</name>
    <dbReference type="NCBI Taxonomy" id="595635"/>
    <lineage>
        <taxon>Eukaryota</taxon>
        <taxon>Fungi</taxon>
        <taxon>Dikarya</taxon>
        <taxon>Ascomycota</taxon>
        <taxon>Pezizomycotina</taxon>
        <taxon>Dothideomycetes</taxon>
        <taxon>Dothideomycetes incertae sedis</taxon>
        <taxon>Botryosphaeriales</taxon>
        <taxon>Phyllostictaceae</taxon>
        <taxon>Phyllosticta</taxon>
    </lineage>
</organism>
<evidence type="ECO:0000256" key="1">
    <source>
        <dbReference type="ARBA" id="ARBA00004141"/>
    </source>
</evidence>
<evidence type="ECO:0000256" key="6">
    <source>
        <dbReference type="SAM" id="Phobius"/>
    </source>
</evidence>